<evidence type="ECO:0000313" key="7">
    <source>
        <dbReference type="Proteomes" id="UP000501058"/>
    </source>
</evidence>
<dbReference type="SUPFAM" id="SSF64288">
    <property type="entry name" value="Chorismate lyase-like"/>
    <property type="match status" value="1"/>
</dbReference>
<dbReference type="SMART" id="SM00345">
    <property type="entry name" value="HTH_GNTR"/>
    <property type="match status" value="1"/>
</dbReference>
<reference evidence="6 7" key="1">
    <citation type="submission" date="2020-03" db="EMBL/GenBank/DDBJ databases">
        <title>Propioniciclava sp. nov., isolated from Hydrophilus acuminatus.</title>
        <authorList>
            <person name="Hyun D.-W."/>
            <person name="Bae J.-W."/>
        </authorList>
    </citation>
    <scope>NUCLEOTIDE SEQUENCE [LARGE SCALE GENOMIC DNA]</scope>
    <source>
        <strain evidence="6 7">HDW11</strain>
    </source>
</reference>
<dbReference type="InterPro" id="IPR050679">
    <property type="entry name" value="Bact_HTH_transcr_reg"/>
</dbReference>
<evidence type="ECO:0000259" key="5">
    <source>
        <dbReference type="PROSITE" id="PS50949"/>
    </source>
</evidence>
<dbReference type="Proteomes" id="UP000501058">
    <property type="component" value="Chromosome"/>
</dbReference>
<protein>
    <submittedName>
        <fullName evidence="6">GntR family transcriptional regulator</fullName>
    </submittedName>
</protein>
<keyword evidence="2" id="KW-0238">DNA-binding</keyword>
<gene>
    <name evidence="6" type="ORF">G7070_14005</name>
</gene>
<feature type="region of interest" description="Disordered" evidence="4">
    <location>
        <begin position="239"/>
        <end position="264"/>
    </location>
</feature>
<dbReference type="SMART" id="SM00866">
    <property type="entry name" value="UTRA"/>
    <property type="match status" value="1"/>
</dbReference>
<keyword evidence="3" id="KW-0804">Transcription</keyword>
<dbReference type="PANTHER" id="PTHR44846:SF16">
    <property type="entry name" value="TRANSCRIPTIONAL REGULATOR PHNF-RELATED"/>
    <property type="match status" value="1"/>
</dbReference>
<dbReference type="InterPro" id="IPR036390">
    <property type="entry name" value="WH_DNA-bd_sf"/>
</dbReference>
<dbReference type="Pfam" id="PF00392">
    <property type="entry name" value="GntR"/>
    <property type="match status" value="1"/>
</dbReference>
<organism evidence="6 7">
    <name type="scientific">Propioniciclava coleopterorum</name>
    <dbReference type="NCBI Taxonomy" id="2714937"/>
    <lineage>
        <taxon>Bacteria</taxon>
        <taxon>Bacillati</taxon>
        <taxon>Actinomycetota</taxon>
        <taxon>Actinomycetes</taxon>
        <taxon>Propionibacteriales</taxon>
        <taxon>Propionibacteriaceae</taxon>
        <taxon>Propioniciclava</taxon>
    </lineage>
</organism>
<evidence type="ECO:0000313" key="6">
    <source>
        <dbReference type="EMBL" id="QIK73167.1"/>
    </source>
</evidence>
<dbReference type="InterPro" id="IPR000524">
    <property type="entry name" value="Tscrpt_reg_HTH_GntR"/>
</dbReference>
<dbReference type="KEGG" id="prv:G7070_14005"/>
<sequence length="264" mass="28353">MAEQRVARYKEIESWLRAKCQSSAPGTLLPPELELAEQFQVSRMTARQAVQNLAQEGLIERRRGVGSFVAAQPLHRADAVLYSFTQDMTRRGLRPTSKVLAAAVGTAPAEAEALGLPSTAWVVRIDRIRYANDLPVARERVTLPGDYAGVLEYDLAAGSLHAALADMGRVMARASGYVMARLATGEDAKLLDLELPATLLVETRLITDVEGRPVERTETSYVGSRWVIDTGSYVPMPDGLPAPDAASAAPIAPAQDPSAAGTTE</sequence>
<keyword evidence="7" id="KW-1185">Reference proteome</keyword>
<evidence type="ECO:0000256" key="2">
    <source>
        <dbReference type="ARBA" id="ARBA00023125"/>
    </source>
</evidence>
<keyword evidence="1" id="KW-0805">Transcription regulation</keyword>
<dbReference type="InterPro" id="IPR036388">
    <property type="entry name" value="WH-like_DNA-bd_sf"/>
</dbReference>
<dbReference type="SUPFAM" id="SSF46785">
    <property type="entry name" value="Winged helix' DNA-binding domain"/>
    <property type="match status" value="1"/>
</dbReference>
<dbReference type="Gene3D" id="1.10.10.10">
    <property type="entry name" value="Winged helix-like DNA-binding domain superfamily/Winged helix DNA-binding domain"/>
    <property type="match status" value="1"/>
</dbReference>
<dbReference type="PANTHER" id="PTHR44846">
    <property type="entry name" value="MANNOSYL-D-GLYCERATE TRANSPORT/METABOLISM SYSTEM REPRESSOR MNGR-RELATED"/>
    <property type="match status" value="1"/>
</dbReference>
<feature type="domain" description="HTH gntR-type" evidence="5">
    <location>
        <begin position="2"/>
        <end position="72"/>
    </location>
</feature>
<dbReference type="Pfam" id="PF07702">
    <property type="entry name" value="UTRA"/>
    <property type="match status" value="1"/>
</dbReference>
<evidence type="ECO:0000256" key="4">
    <source>
        <dbReference type="SAM" id="MobiDB-lite"/>
    </source>
</evidence>
<dbReference type="InterPro" id="IPR011663">
    <property type="entry name" value="UTRA"/>
</dbReference>
<dbReference type="EMBL" id="CP049865">
    <property type="protein sequence ID" value="QIK73167.1"/>
    <property type="molecule type" value="Genomic_DNA"/>
</dbReference>
<dbReference type="GO" id="GO:0003677">
    <property type="term" value="F:DNA binding"/>
    <property type="evidence" value="ECO:0007669"/>
    <property type="project" value="UniProtKB-KW"/>
</dbReference>
<accession>A0A6G7Y974</accession>
<dbReference type="GO" id="GO:0003700">
    <property type="term" value="F:DNA-binding transcription factor activity"/>
    <property type="evidence" value="ECO:0007669"/>
    <property type="project" value="InterPro"/>
</dbReference>
<dbReference type="PRINTS" id="PR00035">
    <property type="entry name" value="HTHGNTR"/>
</dbReference>
<dbReference type="Gene3D" id="3.40.1410.10">
    <property type="entry name" value="Chorismate lyase-like"/>
    <property type="match status" value="1"/>
</dbReference>
<dbReference type="RefSeq" id="WP_166234238.1">
    <property type="nucleotide sequence ID" value="NZ_CP049865.1"/>
</dbReference>
<dbReference type="CDD" id="cd07377">
    <property type="entry name" value="WHTH_GntR"/>
    <property type="match status" value="1"/>
</dbReference>
<evidence type="ECO:0000256" key="1">
    <source>
        <dbReference type="ARBA" id="ARBA00023015"/>
    </source>
</evidence>
<dbReference type="AlphaFoldDB" id="A0A6G7Y974"/>
<feature type="compositionally biased region" description="Low complexity" evidence="4">
    <location>
        <begin position="241"/>
        <end position="264"/>
    </location>
</feature>
<proteinExistence type="predicted"/>
<dbReference type="InterPro" id="IPR028978">
    <property type="entry name" value="Chorismate_lyase_/UTRA_dom_sf"/>
</dbReference>
<dbReference type="PROSITE" id="PS50949">
    <property type="entry name" value="HTH_GNTR"/>
    <property type="match status" value="1"/>
</dbReference>
<evidence type="ECO:0000256" key="3">
    <source>
        <dbReference type="ARBA" id="ARBA00023163"/>
    </source>
</evidence>
<name>A0A6G7Y974_9ACTN</name>